<sequence>MYRPLHRAARPAARRAGVAATVLALAAGGLTAATVTAPSAGAATARGAAVSSAAKYAKAHGYIAGISVLDTKTGQLYSSGRHTSGFASESVIKVMIAARLIVQGRMHGSTSKRAHKMIAQSDDNIANSFYGSVGGDGLLNWTKKHWKVPSLGSGPIRSNWWGSNRITSDGLVRLYAKLKKDRRVSKWLLSAMHDHTVHGSDGFYQNFGLPQAAKRVAIKQGWGSDYSYSRGNASQNSTGFVNGDRYAVAILARGPASSYGSRLGNAITQMAKRVLPGGAFPSNAPVITTVSAKKGSTAGGTKVTIHGRDFSKVTAVAFGGTRARFSVTSTGTIAAVAPKHAAGKVKIWVRTKYGRTHTAPVFVYSSPATTATRRTTKATDPGTTRPATPSPTVPATTAPAGSSPASSTPATAGATSAPAGSSSASSASSASSTPATGSEPAGGTTTP</sequence>
<dbReference type="EMBL" id="FQVU01000002">
    <property type="protein sequence ID" value="SHG17622.1"/>
    <property type="molecule type" value="Genomic_DNA"/>
</dbReference>
<dbReference type="CDD" id="cd00102">
    <property type="entry name" value="IPT"/>
    <property type="match status" value="1"/>
</dbReference>
<protein>
    <submittedName>
        <fullName evidence="4">IPT/TIG domain-containing protein</fullName>
    </submittedName>
</protein>
<feature type="region of interest" description="Disordered" evidence="1">
    <location>
        <begin position="364"/>
        <end position="447"/>
    </location>
</feature>
<evidence type="ECO:0000256" key="1">
    <source>
        <dbReference type="SAM" id="MobiDB-lite"/>
    </source>
</evidence>
<dbReference type="InterPro" id="IPR014756">
    <property type="entry name" value="Ig_E-set"/>
</dbReference>
<dbReference type="OrthoDB" id="4981298at2"/>
<dbReference type="InterPro" id="IPR002909">
    <property type="entry name" value="IPT_dom"/>
</dbReference>
<accession>A0A1M5HP67</accession>
<dbReference type="AlphaFoldDB" id="A0A1M5HP67"/>
<organism evidence="4 5">
    <name type="scientific">Jatrophihabitans endophyticus</name>
    <dbReference type="NCBI Taxonomy" id="1206085"/>
    <lineage>
        <taxon>Bacteria</taxon>
        <taxon>Bacillati</taxon>
        <taxon>Actinomycetota</taxon>
        <taxon>Actinomycetes</taxon>
        <taxon>Jatrophihabitantales</taxon>
        <taxon>Jatrophihabitantaceae</taxon>
        <taxon>Jatrophihabitans</taxon>
    </lineage>
</organism>
<keyword evidence="2" id="KW-0732">Signal</keyword>
<dbReference type="Pfam" id="PF01833">
    <property type="entry name" value="TIG"/>
    <property type="match status" value="1"/>
</dbReference>
<dbReference type="Proteomes" id="UP000186132">
    <property type="component" value="Unassembled WGS sequence"/>
</dbReference>
<dbReference type="InterPro" id="IPR013783">
    <property type="entry name" value="Ig-like_fold"/>
</dbReference>
<dbReference type="STRING" id="1206085.SAMN05443575_1584"/>
<proteinExistence type="predicted"/>
<dbReference type="Gene3D" id="2.60.40.10">
    <property type="entry name" value="Immunoglobulins"/>
    <property type="match status" value="1"/>
</dbReference>
<dbReference type="RefSeq" id="WP_073388306.1">
    <property type="nucleotide sequence ID" value="NZ_FQVU01000002.1"/>
</dbReference>
<keyword evidence="5" id="KW-1185">Reference proteome</keyword>
<feature type="compositionally biased region" description="Low complexity" evidence="1">
    <location>
        <begin position="393"/>
        <end position="438"/>
    </location>
</feature>
<dbReference type="SUPFAM" id="SSF81296">
    <property type="entry name" value="E set domains"/>
    <property type="match status" value="1"/>
</dbReference>
<gene>
    <name evidence="4" type="ORF">SAMN05443575_1584</name>
</gene>
<reference evidence="4 5" key="1">
    <citation type="submission" date="2016-11" db="EMBL/GenBank/DDBJ databases">
        <authorList>
            <person name="Jaros S."/>
            <person name="Januszkiewicz K."/>
            <person name="Wedrychowicz H."/>
        </authorList>
    </citation>
    <scope>NUCLEOTIDE SEQUENCE [LARGE SCALE GENOMIC DNA]</scope>
    <source>
        <strain evidence="4 5">DSM 45627</strain>
    </source>
</reference>
<dbReference type="GO" id="GO:0005975">
    <property type="term" value="P:carbohydrate metabolic process"/>
    <property type="evidence" value="ECO:0007669"/>
    <property type="project" value="UniProtKB-ARBA"/>
</dbReference>
<dbReference type="Gene3D" id="3.40.710.10">
    <property type="entry name" value="DD-peptidase/beta-lactamase superfamily"/>
    <property type="match status" value="1"/>
</dbReference>
<dbReference type="SUPFAM" id="SSF56601">
    <property type="entry name" value="beta-lactamase/transpeptidase-like"/>
    <property type="match status" value="1"/>
</dbReference>
<evidence type="ECO:0000313" key="5">
    <source>
        <dbReference type="Proteomes" id="UP000186132"/>
    </source>
</evidence>
<dbReference type="InterPro" id="IPR012338">
    <property type="entry name" value="Beta-lactam/transpept-like"/>
</dbReference>
<evidence type="ECO:0000313" key="4">
    <source>
        <dbReference type="EMBL" id="SHG17622.1"/>
    </source>
</evidence>
<evidence type="ECO:0000256" key="2">
    <source>
        <dbReference type="SAM" id="SignalP"/>
    </source>
</evidence>
<name>A0A1M5HP67_9ACTN</name>
<feature type="domain" description="IPT/TIG" evidence="3">
    <location>
        <begin position="285"/>
        <end position="361"/>
    </location>
</feature>
<evidence type="ECO:0000259" key="3">
    <source>
        <dbReference type="Pfam" id="PF01833"/>
    </source>
</evidence>
<feature type="signal peptide" evidence="2">
    <location>
        <begin position="1"/>
        <end position="32"/>
    </location>
</feature>
<feature type="chain" id="PRO_5039574493" evidence="2">
    <location>
        <begin position="33"/>
        <end position="447"/>
    </location>
</feature>